<comment type="similarity">
    <text evidence="5">Belongs to the binding-protein-dependent transport system permease family.</text>
</comment>
<dbReference type="Proteomes" id="UP000062043">
    <property type="component" value="Chromosome"/>
</dbReference>
<feature type="transmembrane region" description="Helical" evidence="5">
    <location>
        <begin position="12"/>
        <end position="30"/>
    </location>
</feature>
<dbReference type="GO" id="GO:0055085">
    <property type="term" value="P:transmembrane transport"/>
    <property type="evidence" value="ECO:0007669"/>
    <property type="project" value="InterPro"/>
</dbReference>
<dbReference type="STRING" id="1432656.X802_00640"/>
<feature type="transmembrane region" description="Helical" evidence="5">
    <location>
        <begin position="212"/>
        <end position="231"/>
    </location>
</feature>
<dbReference type="KEGG" id="tgy:X802_00640"/>
<feature type="domain" description="ABC transmembrane type-1" evidence="6">
    <location>
        <begin position="61"/>
        <end position="272"/>
    </location>
</feature>
<dbReference type="PANTHER" id="PTHR43759:SF1">
    <property type="entry name" value="GLUCOSE IMPORT SYSTEM PERMEASE PROTEIN GLCT"/>
    <property type="match status" value="1"/>
</dbReference>
<keyword evidence="8" id="KW-1185">Reference proteome</keyword>
<feature type="transmembrane region" description="Helical" evidence="5">
    <location>
        <begin position="65"/>
        <end position="85"/>
    </location>
</feature>
<dbReference type="InterPro" id="IPR000515">
    <property type="entry name" value="MetI-like"/>
</dbReference>
<dbReference type="PROSITE" id="PS50928">
    <property type="entry name" value="ABC_TM1"/>
    <property type="match status" value="1"/>
</dbReference>
<dbReference type="EMBL" id="CP007140">
    <property type="protein sequence ID" value="AJC70869.1"/>
    <property type="molecule type" value="Genomic_DNA"/>
</dbReference>
<evidence type="ECO:0000259" key="6">
    <source>
        <dbReference type="PROSITE" id="PS50928"/>
    </source>
</evidence>
<evidence type="ECO:0000256" key="5">
    <source>
        <dbReference type="RuleBase" id="RU363032"/>
    </source>
</evidence>
<accession>A0A0X1KHY2</accession>
<protein>
    <submittedName>
        <fullName evidence="7">ABC transporter permease</fullName>
    </submittedName>
</protein>
<keyword evidence="5" id="KW-0813">Transport</keyword>
<evidence type="ECO:0000256" key="1">
    <source>
        <dbReference type="ARBA" id="ARBA00004141"/>
    </source>
</evidence>
<gene>
    <name evidence="7" type="ORF">X802_00640</name>
</gene>
<reference evidence="7 8" key="1">
    <citation type="submission" date="2014-01" db="EMBL/GenBank/DDBJ databases">
        <title>Genome sequencing of Thermococcus guaymasensis.</title>
        <authorList>
            <person name="Zhang X."/>
            <person name="Alvare G."/>
            <person name="Fristensky B."/>
            <person name="Chen L."/>
            <person name="Suen T."/>
            <person name="Chen Q."/>
            <person name="Ma K."/>
        </authorList>
    </citation>
    <scope>NUCLEOTIDE SEQUENCE [LARGE SCALE GENOMIC DNA]</scope>
    <source>
        <strain evidence="7 8">DSM 11113</strain>
    </source>
</reference>
<dbReference type="AlphaFoldDB" id="A0A0X1KHY2"/>
<dbReference type="GeneID" id="27134171"/>
<dbReference type="Pfam" id="PF00528">
    <property type="entry name" value="BPD_transp_1"/>
    <property type="match status" value="1"/>
</dbReference>
<dbReference type="GO" id="GO:0005886">
    <property type="term" value="C:plasma membrane"/>
    <property type="evidence" value="ECO:0007669"/>
    <property type="project" value="UniProtKB-SubCell"/>
</dbReference>
<dbReference type="InterPro" id="IPR035906">
    <property type="entry name" value="MetI-like_sf"/>
</dbReference>
<dbReference type="SUPFAM" id="SSF161098">
    <property type="entry name" value="MetI-like"/>
    <property type="match status" value="1"/>
</dbReference>
<evidence type="ECO:0000256" key="4">
    <source>
        <dbReference type="ARBA" id="ARBA00023136"/>
    </source>
</evidence>
<dbReference type="InterPro" id="IPR052730">
    <property type="entry name" value="Sugar_ABC_transporter"/>
</dbReference>
<keyword evidence="3 5" id="KW-1133">Transmembrane helix</keyword>
<feature type="transmembrane region" description="Helical" evidence="5">
    <location>
        <begin position="97"/>
        <end position="118"/>
    </location>
</feature>
<evidence type="ECO:0000313" key="7">
    <source>
        <dbReference type="EMBL" id="AJC70869.1"/>
    </source>
</evidence>
<evidence type="ECO:0000313" key="8">
    <source>
        <dbReference type="Proteomes" id="UP000062043"/>
    </source>
</evidence>
<dbReference type="OrthoDB" id="45815at2157"/>
<dbReference type="Gene3D" id="1.10.3720.10">
    <property type="entry name" value="MetI-like"/>
    <property type="match status" value="1"/>
</dbReference>
<comment type="subcellular location">
    <subcellularLocation>
        <location evidence="5">Cell membrane</location>
        <topology evidence="5">Multi-pass membrane protein</topology>
    </subcellularLocation>
    <subcellularLocation>
        <location evidence="1">Membrane</location>
        <topology evidence="1">Multi-pass membrane protein</topology>
    </subcellularLocation>
</comment>
<dbReference type="CDD" id="cd06261">
    <property type="entry name" value="TM_PBP2"/>
    <property type="match status" value="1"/>
</dbReference>
<evidence type="ECO:0000256" key="2">
    <source>
        <dbReference type="ARBA" id="ARBA00022692"/>
    </source>
</evidence>
<keyword evidence="4 5" id="KW-0472">Membrane</keyword>
<dbReference type="RefSeq" id="WP_062370107.1">
    <property type="nucleotide sequence ID" value="NZ_CP007140.1"/>
</dbReference>
<dbReference type="PANTHER" id="PTHR43759">
    <property type="entry name" value="TREHALOSE TRANSPORT SYSTEM PERMEASE PROTEIN SUGA"/>
    <property type="match status" value="1"/>
</dbReference>
<organism evidence="7 8">
    <name type="scientific">Thermococcus guaymasensis DSM 11113</name>
    <dbReference type="NCBI Taxonomy" id="1432656"/>
    <lineage>
        <taxon>Archaea</taxon>
        <taxon>Methanobacteriati</taxon>
        <taxon>Methanobacteriota</taxon>
        <taxon>Thermococci</taxon>
        <taxon>Thermococcales</taxon>
        <taxon>Thermococcaceae</taxon>
        <taxon>Thermococcus</taxon>
    </lineage>
</organism>
<dbReference type="PATRIC" id="fig|1432656.3.peg.125"/>
<sequence length="285" mass="31982">MAKKVSKYAPYLLVAPAIIYLAIFIGYPMIEGIKLVFYENGGFSLATVHRAVNNYYFWPALKNTLGLVAVIVPTQLILALVLALAMNKVFKGRNIALTLLLIPMTLSDIAAGLIWYSMLSPSGFMNKLLLNLGLIHSPIQLFGYQFHTREFLMLVFVELWRSTVTIFVIVLAGLQMISQEYIEAAEVFGAGYWTRLRHIVIPLLKPSIQTALLLRTIYAFSIFGIVWVLVGRDIPVLAGEAYYQVTQIKDYGVGAFYALLIAIMSLATGAVYLRLTRSEYLEVRR</sequence>
<evidence type="ECO:0000256" key="3">
    <source>
        <dbReference type="ARBA" id="ARBA00022989"/>
    </source>
</evidence>
<proteinExistence type="inferred from homology"/>
<feature type="transmembrane region" description="Helical" evidence="5">
    <location>
        <begin position="151"/>
        <end position="174"/>
    </location>
</feature>
<feature type="transmembrane region" description="Helical" evidence="5">
    <location>
        <begin position="251"/>
        <end position="275"/>
    </location>
</feature>
<name>A0A0X1KHY2_9EURY</name>
<keyword evidence="2 5" id="KW-0812">Transmembrane</keyword>